<gene>
    <name evidence="8" type="ORF">FisN_21Lu196</name>
</gene>
<keyword evidence="6 7" id="KW-0472">Membrane</keyword>
<feature type="transmembrane region" description="Helical" evidence="7">
    <location>
        <begin position="444"/>
        <end position="464"/>
    </location>
</feature>
<feature type="transmembrane region" description="Helical" evidence="7">
    <location>
        <begin position="252"/>
        <end position="275"/>
    </location>
</feature>
<reference evidence="8 9" key="1">
    <citation type="journal article" date="2015" name="Plant Cell">
        <title>Oil accumulation by the oleaginous diatom Fistulifera solaris as revealed by the genome and transcriptome.</title>
        <authorList>
            <person name="Tanaka T."/>
            <person name="Maeda Y."/>
            <person name="Veluchamy A."/>
            <person name="Tanaka M."/>
            <person name="Abida H."/>
            <person name="Marechal E."/>
            <person name="Bowler C."/>
            <person name="Muto M."/>
            <person name="Sunaga Y."/>
            <person name="Tanaka M."/>
            <person name="Yoshino T."/>
            <person name="Taniguchi T."/>
            <person name="Fukuda Y."/>
            <person name="Nemoto M."/>
            <person name="Matsumoto M."/>
            <person name="Wong P.S."/>
            <person name="Aburatani S."/>
            <person name="Fujibuchi W."/>
        </authorList>
    </citation>
    <scope>NUCLEOTIDE SEQUENCE [LARGE SCALE GENOMIC DNA]</scope>
    <source>
        <strain evidence="8 9">JPCC DA0580</strain>
    </source>
</reference>
<evidence type="ECO:0000256" key="3">
    <source>
        <dbReference type="ARBA" id="ARBA00022448"/>
    </source>
</evidence>
<comment type="subcellular location">
    <subcellularLocation>
        <location evidence="1">Membrane</location>
        <topology evidence="1">Multi-pass membrane protein</topology>
    </subcellularLocation>
</comment>
<evidence type="ECO:0000256" key="2">
    <source>
        <dbReference type="ARBA" id="ARBA00007965"/>
    </source>
</evidence>
<evidence type="ECO:0000256" key="1">
    <source>
        <dbReference type="ARBA" id="ARBA00004141"/>
    </source>
</evidence>
<evidence type="ECO:0000256" key="6">
    <source>
        <dbReference type="ARBA" id="ARBA00023136"/>
    </source>
</evidence>
<dbReference type="PANTHER" id="PTHR10332:SF88">
    <property type="entry name" value="EQUILIBRATIVE NUCLEOSIDE TRANSPORTER 1, ISOFORM A"/>
    <property type="match status" value="1"/>
</dbReference>
<feature type="transmembrane region" description="Helical" evidence="7">
    <location>
        <begin position="120"/>
        <end position="144"/>
    </location>
</feature>
<feature type="transmembrane region" description="Helical" evidence="7">
    <location>
        <begin position="374"/>
        <end position="398"/>
    </location>
</feature>
<protein>
    <recommendedName>
        <fullName evidence="10">Solute carrier family 29 (Equilibrative nucleoside transporter), member 1/2/3</fullName>
    </recommendedName>
</protein>
<feature type="transmembrane region" description="Helical" evidence="7">
    <location>
        <begin position="88"/>
        <end position="108"/>
    </location>
</feature>
<feature type="transmembrane region" description="Helical" evidence="7">
    <location>
        <begin position="156"/>
        <end position="183"/>
    </location>
</feature>
<dbReference type="Pfam" id="PF01733">
    <property type="entry name" value="Nucleoside_tran"/>
    <property type="match status" value="1"/>
</dbReference>
<dbReference type="GO" id="GO:0005337">
    <property type="term" value="F:nucleoside transmembrane transporter activity"/>
    <property type="evidence" value="ECO:0007669"/>
    <property type="project" value="InterPro"/>
</dbReference>
<comment type="caution">
    <text evidence="8">The sequence shown here is derived from an EMBL/GenBank/DDBJ whole genome shotgun (WGS) entry which is preliminary data.</text>
</comment>
<evidence type="ECO:0000256" key="5">
    <source>
        <dbReference type="ARBA" id="ARBA00022989"/>
    </source>
</evidence>
<name>A0A1Z5J997_FISSO</name>
<dbReference type="InParanoid" id="A0A1Z5J997"/>
<dbReference type="GO" id="GO:0005886">
    <property type="term" value="C:plasma membrane"/>
    <property type="evidence" value="ECO:0007669"/>
    <property type="project" value="TreeGrafter"/>
</dbReference>
<keyword evidence="4 7" id="KW-0812">Transmembrane</keyword>
<proteinExistence type="inferred from homology"/>
<dbReference type="OrthoDB" id="10261753at2759"/>
<evidence type="ECO:0000313" key="9">
    <source>
        <dbReference type="Proteomes" id="UP000198406"/>
    </source>
</evidence>
<keyword evidence="5 7" id="KW-1133">Transmembrane helix</keyword>
<evidence type="ECO:0000256" key="4">
    <source>
        <dbReference type="ARBA" id="ARBA00022692"/>
    </source>
</evidence>
<keyword evidence="3" id="KW-0813">Transport</keyword>
<evidence type="ECO:0008006" key="10">
    <source>
        <dbReference type="Google" id="ProtNLM"/>
    </source>
</evidence>
<accession>A0A1Z5J997</accession>
<dbReference type="EMBL" id="BDSP01000017">
    <property type="protein sequence ID" value="GAX10462.1"/>
    <property type="molecule type" value="Genomic_DNA"/>
</dbReference>
<evidence type="ECO:0000256" key="7">
    <source>
        <dbReference type="SAM" id="Phobius"/>
    </source>
</evidence>
<evidence type="ECO:0000313" key="8">
    <source>
        <dbReference type="EMBL" id="GAX10462.1"/>
    </source>
</evidence>
<dbReference type="Proteomes" id="UP000198406">
    <property type="component" value="Unassembled WGS sequence"/>
</dbReference>
<sequence length="492" mass="54627">MIGQAEDDARIFVGMSLPSNHATFPTPRRPRPWRRHILSPLFKRNPRFALQCIFALLGIGNLVPWNAFTNAKDYFETRTCHNIESELVFLYTFSMVLSMGAVLTFQWVVSPKKIIDGENVTNISVMFIWVPFSVTAFVMGLQSLSVLFVDAPGVRFVAQVSLILCGLANSLMSAGCVACAGWFSSDVAMNPHLMGQGAAGVVVSLVHLIAASLRSPELFFETTCEEKATSPSHSLLREADCVGYTRIDWSVFGFFFLGSLVLLACMLGISCITFLKDELERKCCETEEIIYSANGVELLLSRQESLSSTVASVNLPGSPSQTTRLLPGKTYEWSDSSLAPLSSASIESCEVKRANSLSTQANVMEVIRVIRSPVACIYITFLTSITMFPVWTSFLVSIQQCSTTKRWANDLYTPLTFVLYNVGDFAGRVLAANSIVYNWVFTRLLLLSLGRVLLVLSLFTCTTAKDYPWLQIRSDIFSFFIQFSFGCSHDFF</sequence>
<dbReference type="InterPro" id="IPR002259">
    <property type="entry name" value="Eqnu_transpt"/>
</dbReference>
<keyword evidence="9" id="KW-1185">Reference proteome</keyword>
<dbReference type="AlphaFoldDB" id="A0A1Z5J997"/>
<dbReference type="PANTHER" id="PTHR10332">
    <property type="entry name" value="EQUILIBRATIVE NUCLEOSIDE TRANSPORTER"/>
    <property type="match status" value="1"/>
</dbReference>
<comment type="similarity">
    <text evidence="2">Belongs to the SLC29A/ENT transporter (TC 2.A.57) family.</text>
</comment>
<organism evidence="8 9">
    <name type="scientific">Fistulifera solaris</name>
    <name type="common">Oleaginous diatom</name>
    <dbReference type="NCBI Taxonomy" id="1519565"/>
    <lineage>
        <taxon>Eukaryota</taxon>
        <taxon>Sar</taxon>
        <taxon>Stramenopiles</taxon>
        <taxon>Ochrophyta</taxon>
        <taxon>Bacillariophyta</taxon>
        <taxon>Bacillariophyceae</taxon>
        <taxon>Bacillariophycidae</taxon>
        <taxon>Naviculales</taxon>
        <taxon>Naviculaceae</taxon>
        <taxon>Fistulifera</taxon>
    </lineage>
</organism>